<evidence type="ECO:0000259" key="5">
    <source>
        <dbReference type="PROSITE" id="PS51898"/>
    </source>
</evidence>
<dbReference type="PROSITE" id="PS51898">
    <property type="entry name" value="TYR_RECOMBINASE"/>
    <property type="match status" value="1"/>
</dbReference>
<keyword evidence="2 4" id="KW-0238">DNA-binding</keyword>
<dbReference type="RefSeq" id="WP_193903105.1">
    <property type="nucleotide sequence ID" value="NZ_CP063450.1"/>
</dbReference>
<organism evidence="7 8">
    <name type="scientific">Rhodococcus pyridinivorans</name>
    <dbReference type="NCBI Taxonomy" id="103816"/>
    <lineage>
        <taxon>Bacteria</taxon>
        <taxon>Bacillati</taxon>
        <taxon>Actinomycetota</taxon>
        <taxon>Actinomycetes</taxon>
        <taxon>Mycobacteriales</taxon>
        <taxon>Nocardiaceae</taxon>
        <taxon>Rhodococcus</taxon>
    </lineage>
</organism>
<evidence type="ECO:0000313" key="7">
    <source>
        <dbReference type="EMBL" id="QOV99490.1"/>
    </source>
</evidence>
<dbReference type="Gene3D" id="1.10.150.130">
    <property type="match status" value="1"/>
</dbReference>
<accession>A0A7M2XRD6</accession>
<dbReference type="GO" id="GO:0006310">
    <property type="term" value="P:DNA recombination"/>
    <property type="evidence" value="ECO:0007669"/>
    <property type="project" value="UniProtKB-KW"/>
</dbReference>
<dbReference type="GO" id="GO:0003677">
    <property type="term" value="F:DNA binding"/>
    <property type="evidence" value="ECO:0007669"/>
    <property type="project" value="UniProtKB-UniRule"/>
</dbReference>
<dbReference type="InterPro" id="IPR044068">
    <property type="entry name" value="CB"/>
</dbReference>
<evidence type="ECO:0000256" key="2">
    <source>
        <dbReference type="ARBA" id="ARBA00023125"/>
    </source>
</evidence>
<comment type="similarity">
    <text evidence="1">Belongs to the 'phage' integrase family.</text>
</comment>
<keyword evidence="8" id="KW-1185">Reference proteome</keyword>
<evidence type="ECO:0000256" key="1">
    <source>
        <dbReference type="ARBA" id="ARBA00008857"/>
    </source>
</evidence>
<reference evidence="7 8" key="1">
    <citation type="submission" date="2020-10" db="EMBL/GenBank/DDBJ databases">
        <title>Whole genome sequence of oil-degrading bacteria Rhodococcus pyridinivorans strain 5Ap.</title>
        <authorList>
            <person name="Akhremchuk A.E."/>
            <person name="Valentovich L.N."/>
            <person name="Charniauskaya M.I."/>
            <person name="Bukliarevich H.A."/>
            <person name="Titok M.A."/>
        </authorList>
    </citation>
    <scope>NUCLEOTIDE SEQUENCE [LARGE SCALE GENOMIC DNA]</scope>
    <source>
        <strain evidence="7 8">5Ap</strain>
    </source>
</reference>
<dbReference type="InterPro" id="IPR050090">
    <property type="entry name" value="Tyrosine_recombinase_XerCD"/>
</dbReference>
<dbReference type="PROSITE" id="PS51900">
    <property type="entry name" value="CB"/>
    <property type="match status" value="1"/>
</dbReference>
<evidence type="ECO:0000259" key="6">
    <source>
        <dbReference type="PROSITE" id="PS51900"/>
    </source>
</evidence>
<name>A0A7M2XRD6_9NOCA</name>
<keyword evidence="3" id="KW-0233">DNA recombination</keyword>
<dbReference type="PANTHER" id="PTHR30349:SF64">
    <property type="entry name" value="PROPHAGE INTEGRASE INTD-RELATED"/>
    <property type="match status" value="1"/>
</dbReference>
<dbReference type="InterPro" id="IPR002104">
    <property type="entry name" value="Integrase_catalytic"/>
</dbReference>
<dbReference type="InterPro" id="IPR010998">
    <property type="entry name" value="Integrase_recombinase_N"/>
</dbReference>
<feature type="domain" description="Core-binding (CB)" evidence="6">
    <location>
        <begin position="1"/>
        <end position="80"/>
    </location>
</feature>
<evidence type="ECO:0000256" key="3">
    <source>
        <dbReference type="ARBA" id="ARBA00023172"/>
    </source>
</evidence>
<dbReference type="Proteomes" id="UP000593818">
    <property type="component" value="Chromosome"/>
</dbReference>
<proteinExistence type="inferred from homology"/>
<dbReference type="EMBL" id="CP063450">
    <property type="protein sequence ID" value="QOV99490.1"/>
    <property type="molecule type" value="Genomic_DNA"/>
</dbReference>
<dbReference type="GO" id="GO:0015074">
    <property type="term" value="P:DNA integration"/>
    <property type="evidence" value="ECO:0007669"/>
    <property type="project" value="InterPro"/>
</dbReference>
<dbReference type="PANTHER" id="PTHR30349">
    <property type="entry name" value="PHAGE INTEGRASE-RELATED"/>
    <property type="match status" value="1"/>
</dbReference>
<dbReference type="InterPro" id="IPR013762">
    <property type="entry name" value="Integrase-like_cat_sf"/>
</dbReference>
<feature type="domain" description="Tyr recombinase" evidence="5">
    <location>
        <begin position="101"/>
        <end position="272"/>
    </location>
</feature>
<dbReference type="InterPro" id="IPR011010">
    <property type="entry name" value="DNA_brk_join_enz"/>
</dbReference>
<evidence type="ECO:0000256" key="4">
    <source>
        <dbReference type="PROSITE-ProRule" id="PRU01248"/>
    </source>
</evidence>
<dbReference type="Gene3D" id="1.10.443.10">
    <property type="entry name" value="Intergrase catalytic core"/>
    <property type="match status" value="1"/>
</dbReference>
<protein>
    <submittedName>
        <fullName evidence="7">Tyrosine-type recombinase/integrase</fullName>
    </submittedName>
</protein>
<gene>
    <name evidence="7" type="ORF">INP59_03545</name>
</gene>
<dbReference type="Pfam" id="PF00589">
    <property type="entry name" value="Phage_integrase"/>
    <property type="match status" value="1"/>
</dbReference>
<sequence length="291" mass="32863">MHEKFDPLPSWTLHMQARNLSQNTISERTRVITQFGIDTGVEPHQATTDDIAAWLAAGPWSASSRATYHGYLKAWFQWLQIQEIREDNPMVKIPTPRVPRRRPRPVDDRHLVRLLRLKLHRRTRAMILLAALQGLRVHEIAKVRGQDFDLLSGTMRVEGKGGSVHHLPLHPLVVELTESMPPTGYWFPTTKAARNPNGHVRSKSVSDVIGVAMRRAGVPGTPHSLRHWFGTTLVDSGVDLRTTQELLRHASLATTQIYTQVSDRQRIAGIRRLDPWRAETSSMPGPDQPAA</sequence>
<dbReference type="CDD" id="cd00397">
    <property type="entry name" value="DNA_BRE_C"/>
    <property type="match status" value="1"/>
</dbReference>
<evidence type="ECO:0000313" key="8">
    <source>
        <dbReference type="Proteomes" id="UP000593818"/>
    </source>
</evidence>
<dbReference type="AlphaFoldDB" id="A0A7M2XRD6"/>
<dbReference type="SUPFAM" id="SSF56349">
    <property type="entry name" value="DNA breaking-rejoining enzymes"/>
    <property type="match status" value="1"/>
</dbReference>